<keyword evidence="1" id="KW-0472">Membrane</keyword>
<feature type="transmembrane region" description="Helical" evidence="1">
    <location>
        <begin position="167"/>
        <end position="185"/>
    </location>
</feature>
<proteinExistence type="predicted"/>
<feature type="transmembrane region" description="Helical" evidence="1">
    <location>
        <begin position="252"/>
        <end position="274"/>
    </location>
</feature>
<evidence type="ECO:0000256" key="1">
    <source>
        <dbReference type="SAM" id="Phobius"/>
    </source>
</evidence>
<evidence type="ECO:0000313" key="2">
    <source>
        <dbReference type="EMBL" id="XCM80937.1"/>
    </source>
</evidence>
<protein>
    <submittedName>
        <fullName evidence="2">Uncharacterized protein</fullName>
    </submittedName>
</protein>
<feature type="transmembrane region" description="Helical" evidence="1">
    <location>
        <begin position="286"/>
        <end position="305"/>
    </location>
</feature>
<keyword evidence="1" id="KW-1133">Transmembrane helix</keyword>
<feature type="transmembrane region" description="Helical" evidence="1">
    <location>
        <begin position="68"/>
        <end position="93"/>
    </location>
</feature>
<feature type="transmembrane region" description="Helical" evidence="1">
    <location>
        <begin position="228"/>
        <end position="245"/>
    </location>
</feature>
<dbReference type="AlphaFoldDB" id="A0AAU8JYK1"/>
<name>A0AAU8JYK1_9ACTN</name>
<gene>
    <name evidence="2" type="ORF">ABWK59_19470</name>
</gene>
<organism evidence="2">
    <name type="scientific">Kitasatospora camelliae</name>
    <dbReference type="NCBI Taxonomy" id="3156397"/>
    <lineage>
        <taxon>Bacteria</taxon>
        <taxon>Bacillati</taxon>
        <taxon>Actinomycetota</taxon>
        <taxon>Actinomycetes</taxon>
        <taxon>Kitasatosporales</taxon>
        <taxon>Streptomycetaceae</taxon>
        <taxon>Kitasatospora</taxon>
    </lineage>
</organism>
<dbReference type="KEGG" id="kcm:ABWK59_19470"/>
<feature type="transmembrane region" description="Helical" evidence="1">
    <location>
        <begin position="108"/>
        <end position="127"/>
    </location>
</feature>
<dbReference type="RefSeq" id="WP_354641872.1">
    <property type="nucleotide sequence ID" value="NZ_CP159872.1"/>
</dbReference>
<keyword evidence="1" id="KW-0812">Transmembrane</keyword>
<sequence>MTGRALRAVLRLYPAAYRRAGGEEIAGVYEAATAGAGWVTRLVELAGIAGYGLRMRCGLTFGGLHGRLLAVAAPFAAGAVLGGSALSSLLYWYANREFLPGAVTPELVLAHLAALLALPAAAAVLLGRWSTARLLTPTVMVVSLMGRLSWRWWAYGTVDPHSLATEVLVLGLPSVLWCLMLLAAPRDVLGGSAPGRAAGLLAGIVLGGVGLQQLMLTSRLPGARFTGPMMEAAAWFGLAMLVAALPALRRGVLFPAAVVLAGAPMVLLPAYALLVRETGGEWTGPGAMAALVVLVLAALAAGRVLGLVKWPGPVRVPAPGRYGRPGGCGDDD</sequence>
<feature type="transmembrane region" description="Helical" evidence="1">
    <location>
        <begin position="197"/>
        <end position="216"/>
    </location>
</feature>
<accession>A0AAU8JYK1</accession>
<reference evidence="2" key="1">
    <citation type="submission" date="2024-06" db="EMBL/GenBank/DDBJ databases">
        <title>The genome sequences of Kitasatospora sp. strain HUAS MG31.</title>
        <authorList>
            <person name="Mo P."/>
        </authorList>
    </citation>
    <scope>NUCLEOTIDE SEQUENCE</scope>
    <source>
        <strain evidence="2">HUAS MG31</strain>
    </source>
</reference>
<dbReference type="EMBL" id="CP159872">
    <property type="protein sequence ID" value="XCM80937.1"/>
    <property type="molecule type" value="Genomic_DNA"/>
</dbReference>